<dbReference type="OrthoDB" id="9792579at2"/>
<dbReference type="InterPro" id="IPR001851">
    <property type="entry name" value="ABC_transp_permease"/>
</dbReference>
<feature type="transmembrane region" description="Helical" evidence="6">
    <location>
        <begin position="36"/>
        <end position="56"/>
    </location>
</feature>
<feature type="transmembrane region" description="Helical" evidence="6">
    <location>
        <begin position="92"/>
        <end position="113"/>
    </location>
</feature>
<reference evidence="8" key="1">
    <citation type="submission" date="2018-05" db="EMBL/GenBank/DDBJ databases">
        <authorList>
            <person name="Hao L."/>
        </authorList>
    </citation>
    <scope>NUCLEOTIDE SEQUENCE [LARGE SCALE GENOMIC DNA]</scope>
</reference>
<keyword evidence="3 6" id="KW-0812">Transmembrane</keyword>
<feature type="transmembrane region" description="Helical" evidence="6">
    <location>
        <begin position="246"/>
        <end position="266"/>
    </location>
</feature>
<feature type="transmembrane region" description="Helical" evidence="6">
    <location>
        <begin position="190"/>
        <end position="210"/>
    </location>
</feature>
<dbReference type="RefSeq" id="WP_122031298.1">
    <property type="nucleotide sequence ID" value="NZ_LS483254.1"/>
</dbReference>
<keyword evidence="5 6" id="KW-0472">Membrane</keyword>
<dbReference type="EMBL" id="LS483254">
    <property type="protein sequence ID" value="SQD92947.1"/>
    <property type="molecule type" value="Genomic_DNA"/>
</dbReference>
<keyword evidence="2" id="KW-1003">Cell membrane</keyword>
<proteinExistence type="predicted"/>
<keyword evidence="8" id="KW-1185">Reference proteome</keyword>
<protein>
    <submittedName>
        <fullName evidence="7">Uncharacterized ABC-type transport system, permease component</fullName>
    </submittedName>
</protein>
<evidence type="ECO:0000256" key="1">
    <source>
        <dbReference type="ARBA" id="ARBA00004651"/>
    </source>
</evidence>
<evidence type="ECO:0000256" key="6">
    <source>
        <dbReference type="SAM" id="Phobius"/>
    </source>
</evidence>
<feature type="transmembrane region" description="Helical" evidence="6">
    <location>
        <begin position="6"/>
        <end position="24"/>
    </location>
</feature>
<dbReference type="PANTHER" id="PTHR43370:SF2">
    <property type="entry name" value="ABC TRANSPORTER PERMEASE PROTEIN"/>
    <property type="match status" value="1"/>
</dbReference>
<feature type="transmembrane region" description="Helical" evidence="6">
    <location>
        <begin position="272"/>
        <end position="290"/>
    </location>
</feature>
<dbReference type="Proteomes" id="UP000249818">
    <property type="component" value="Chromosome BARAN1"/>
</dbReference>
<evidence type="ECO:0000313" key="7">
    <source>
        <dbReference type="EMBL" id="SQD92947.1"/>
    </source>
</evidence>
<comment type="subcellular location">
    <subcellularLocation>
        <location evidence="1">Cell membrane</location>
        <topology evidence="1">Multi-pass membrane protein</topology>
    </subcellularLocation>
</comment>
<accession>A0A2X3K6U1</accession>
<feature type="transmembrane region" description="Helical" evidence="6">
    <location>
        <begin position="146"/>
        <end position="163"/>
    </location>
</feature>
<feature type="transmembrane region" description="Helical" evidence="6">
    <location>
        <begin position="222"/>
        <end position="239"/>
    </location>
</feature>
<name>A0A2X3K6U1_9BACT</name>
<feature type="transmembrane region" description="Helical" evidence="6">
    <location>
        <begin position="62"/>
        <end position="85"/>
    </location>
</feature>
<evidence type="ECO:0000256" key="3">
    <source>
        <dbReference type="ARBA" id="ARBA00022692"/>
    </source>
</evidence>
<sequence>MGWEEWLISTIGRALAYGTPLLWGTLGEVYAERSGVVNLGVEGMMAIGAFSAFAVAQSTGNPGLGILVAAAAGGGAALIHAFLTVTLRANQYVSGLALTMFGLGLSGLLGRGWEGIPLKHPLPPVTVPGLAEIPVLGPMLFQDQSIITYLGLVLAVVLWVLLYRTRWGITLRSVGESPATADALGVNVYLVRYLAVILGGILAGVAGGYLSVEYRPAWTEGMTGGMGWIVIALTIFVAWDPLQSIGGAVLFGALYHLSYRLQPWVAPELLKLMPYAAAIIVLTFVGLGGAQRRRGAPGALGVPYARGEK</sequence>
<dbReference type="PANTHER" id="PTHR43370">
    <property type="entry name" value="SUGAR ABC TRANSPORTER INTEGRAL MEMBRANE PROTEIN-RELATED"/>
    <property type="match status" value="1"/>
</dbReference>
<evidence type="ECO:0000313" key="8">
    <source>
        <dbReference type="Proteomes" id="UP000249818"/>
    </source>
</evidence>
<dbReference type="KEGG" id="bana:BARAN1_0923"/>
<organism evidence="7 8">
    <name type="scientific">Candidatus Bipolaricaulis anaerobius</name>
    <dbReference type="NCBI Taxonomy" id="2026885"/>
    <lineage>
        <taxon>Bacteria</taxon>
        <taxon>Candidatus Bipolaricaulota</taxon>
        <taxon>Candidatus Bipolaricaulia</taxon>
        <taxon>Candidatus Bipolaricaulales</taxon>
        <taxon>Candidatus Bipolaricaulaceae</taxon>
        <taxon>Candidatus Bipolaricaulis</taxon>
    </lineage>
</organism>
<dbReference type="CDD" id="cd06580">
    <property type="entry name" value="TM_PBP1_transp_TpRbsC_like"/>
    <property type="match status" value="1"/>
</dbReference>
<dbReference type="GO" id="GO:0022857">
    <property type="term" value="F:transmembrane transporter activity"/>
    <property type="evidence" value="ECO:0007669"/>
    <property type="project" value="InterPro"/>
</dbReference>
<evidence type="ECO:0000256" key="2">
    <source>
        <dbReference type="ARBA" id="ARBA00022475"/>
    </source>
</evidence>
<gene>
    <name evidence="7" type="ORF">BARAN1_0923</name>
</gene>
<dbReference type="AlphaFoldDB" id="A0A2X3K6U1"/>
<keyword evidence="4 6" id="KW-1133">Transmembrane helix</keyword>
<evidence type="ECO:0000256" key="5">
    <source>
        <dbReference type="ARBA" id="ARBA00023136"/>
    </source>
</evidence>
<evidence type="ECO:0000256" key="4">
    <source>
        <dbReference type="ARBA" id="ARBA00022989"/>
    </source>
</evidence>
<dbReference type="Pfam" id="PF02653">
    <property type="entry name" value="BPD_transp_2"/>
    <property type="match status" value="1"/>
</dbReference>
<dbReference type="GO" id="GO:0005886">
    <property type="term" value="C:plasma membrane"/>
    <property type="evidence" value="ECO:0007669"/>
    <property type="project" value="UniProtKB-SubCell"/>
</dbReference>